<reference evidence="2" key="1">
    <citation type="submission" date="2016-11" db="EMBL/GenBank/DDBJ databases">
        <authorList>
            <person name="Varghese N."/>
            <person name="Submissions S."/>
        </authorList>
    </citation>
    <scope>NUCLEOTIDE SEQUENCE [LARGE SCALE GENOMIC DNA]</scope>
    <source>
        <strain evidence="2">DSM 22638</strain>
    </source>
</reference>
<sequence>MDVKEKALKHCLDYIAQKRALLQQRTKALQESLNSETKSSAGDKHETGRAMVQLEQEKLGKQSMELDRMARVLAQVDIGTNTGKISLGSLVTTSTAVYFVAISSGAMNTTNSKSIFCISPSSPIAQAMFGKETGDSFVFNGTEHYITALA</sequence>
<dbReference type="EMBL" id="FQWL01000002">
    <property type="protein sequence ID" value="SHG56638.1"/>
    <property type="molecule type" value="Genomic_DNA"/>
</dbReference>
<keyword evidence="1" id="KW-0648">Protein biosynthesis</keyword>
<evidence type="ECO:0000313" key="1">
    <source>
        <dbReference type="EMBL" id="SHG56638.1"/>
    </source>
</evidence>
<dbReference type="OrthoDB" id="667380at2"/>
<proteinExistence type="predicted"/>
<keyword evidence="2" id="KW-1185">Reference proteome</keyword>
<dbReference type="Proteomes" id="UP000184532">
    <property type="component" value="Unassembled WGS sequence"/>
</dbReference>
<dbReference type="STRING" id="570519.SAMN04488116_1795"/>
<dbReference type="SUPFAM" id="SSF54534">
    <property type="entry name" value="FKBP-like"/>
    <property type="match status" value="1"/>
</dbReference>
<gene>
    <name evidence="1" type="ORF">SAMN04488116_1795</name>
</gene>
<dbReference type="GO" id="GO:0003746">
    <property type="term" value="F:translation elongation factor activity"/>
    <property type="evidence" value="ECO:0007669"/>
    <property type="project" value="UniProtKB-KW"/>
</dbReference>
<dbReference type="AlphaFoldDB" id="A0A1M5KV41"/>
<protein>
    <submittedName>
        <fullName evidence="1">Transcription elongation factor, GreA/GreB, C-term</fullName>
    </submittedName>
</protein>
<dbReference type="RefSeq" id="WP_073178506.1">
    <property type="nucleotide sequence ID" value="NZ_FQWL01000002.1"/>
</dbReference>
<keyword evidence="1" id="KW-0251">Elongation factor</keyword>
<name>A0A1M5KV41_9FLAO</name>
<evidence type="ECO:0000313" key="2">
    <source>
        <dbReference type="Proteomes" id="UP000184532"/>
    </source>
</evidence>
<accession>A0A1M5KV41</accession>
<organism evidence="1 2">
    <name type="scientific">Flagellimonas flava</name>
    <dbReference type="NCBI Taxonomy" id="570519"/>
    <lineage>
        <taxon>Bacteria</taxon>
        <taxon>Pseudomonadati</taxon>
        <taxon>Bacteroidota</taxon>
        <taxon>Flavobacteriia</taxon>
        <taxon>Flavobacteriales</taxon>
        <taxon>Flavobacteriaceae</taxon>
        <taxon>Flagellimonas</taxon>
    </lineage>
</organism>